<protein>
    <submittedName>
        <fullName evidence="1">Aldose 1-epimerase</fullName>
    </submittedName>
</protein>
<evidence type="ECO:0000313" key="1">
    <source>
        <dbReference type="EMBL" id="SOE48121.1"/>
    </source>
</evidence>
<dbReference type="GO" id="GO:0033499">
    <property type="term" value="P:galactose catabolic process via UDP-galactose, Leloir pathway"/>
    <property type="evidence" value="ECO:0007669"/>
    <property type="project" value="TreeGrafter"/>
</dbReference>
<dbReference type="GO" id="GO:0006006">
    <property type="term" value="P:glucose metabolic process"/>
    <property type="evidence" value="ECO:0007669"/>
    <property type="project" value="TreeGrafter"/>
</dbReference>
<dbReference type="EMBL" id="OCST01000001">
    <property type="protein sequence ID" value="SOE48121.1"/>
    <property type="molecule type" value="Genomic_DNA"/>
</dbReference>
<gene>
    <name evidence="1" type="ORF">SAMN06296378_0237</name>
</gene>
<evidence type="ECO:0000313" key="2">
    <source>
        <dbReference type="Proteomes" id="UP000219440"/>
    </source>
</evidence>
<name>A0A2C8YCU2_9MICO</name>
<proteinExistence type="predicted"/>
<keyword evidence="2" id="KW-1185">Reference proteome</keyword>
<dbReference type="Pfam" id="PF01263">
    <property type="entry name" value="Aldose_epim"/>
    <property type="match status" value="1"/>
</dbReference>
<dbReference type="Proteomes" id="UP000219440">
    <property type="component" value="Unassembled WGS sequence"/>
</dbReference>
<dbReference type="InterPro" id="IPR008183">
    <property type="entry name" value="Aldose_1/G6P_1-epimerase"/>
</dbReference>
<dbReference type="SUPFAM" id="SSF74650">
    <property type="entry name" value="Galactose mutarotase-like"/>
    <property type="match status" value="1"/>
</dbReference>
<dbReference type="RefSeq" id="WP_097059413.1">
    <property type="nucleotide sequence ID" value="NZ_BMLC01000002.1"/>
</dbReference>
<dbReference type="PANTHER" id="PTHR10091">
    <property type="entry name" value="ALDOSE-1-EPIMERASE"/>
    <property type="match status" value="1"/>
</dbReference>
<accession>A0A2C8YCU2</accession>
<dbReference type="OrthoDB" id="4739604at2"/>
<organism evidence="1 2">
    <name type="scientific">Salinibacterium xinjiangense</name>
    <dbReference type="NCBI Taxonomy" id="386302"/>
    <lineage>
        <taxon>Bacteria</taxon>
        <taxon>Bacillati</taxon>
        <taxon>Actinomycetota</taxon>
        <taxon>Actinomycetes</taxon>
        <taxon>Micrococcales</taxon>
        <taxon>Microbacteriaceae</taxon>
        <taxon>Salinibacterium</taxon>
    </lineage>
</organism>
<dbReference type="Gene3D" id="2.70.98.10">
    <property type="match status" value="1"/>
</dbReference>
<dbReference type="AlphaFoldDB" id="A0A2C8YCU2"/>
<sequence>MNQLPTAPTGEQFEITRDGAKAIIAEVAASLRHLSIDGTDITESYPEDATPPFADGIVLVPWPNRIEDGVWSLDGKAMQLDLTEADKHNAIHGLLRNTAYRQLERTEGSVTLGATVFPQHGYPFHLATTVTYELVDGGLDVTHTIENLSAAKAPVAVGTHPFLKIGDVPTEQLELTVHASSYFEVDARLNPIAERPVDGTGFDLRKPKLVGELELDTAFGAVDTVDGVSAVLRAPDGREVRLLQDDAHGFVQVFTTPIFPKDGGLGCAVAIEPMTAPPNAFNSGQGLRWVDPGETWTLGWGIRYSG</sequence>
<dbReference type="PANTHER" id="PTHR10091:SF0">
    <property type="entry name" value="GALACTOSE MUTAROTASE"/>
    <property type="match status" value="1"/>
</dbReference>
<dbReference type="InterPro" id="IPR037480">
    <property type="entry name" value="YihR-like"/>
</dbReference>
<dbReference type="CDD" id="cd09022">
    <property type="entry name" value="Aldose_epim_Ec_YihR"/>
    <property type="match status" value="1"/>
</dbReference>
<reference evidence="1 2" key="1">
    <citation type="submission" date="2017-09" db="EMBL/GenBank/DDBJ databases">
        <authorList>
            <person name="Ehlers B."/>
            <person name="Leendertz F.H."/>
        </authorList>
    </citation>
    <scope>NUCLEOTIDE SEQUENCE [LARGE SCALE GENOMIC DNA]</scope>
    <source>
        <strain evidence="1 2">CGMCC 1.05381</strain>
    </source>
</reference>
<dbReference type="InterPro" id="IPR014718">
    <property type="entry name" value="GH-type_carb-bd"/>
</dbReference>
<dbReference type="GO" id="GO:0004034">
    <property type="term" value="F:aldose 1-epimerase activity"/>
    <property type="evidence" value="ECO:0007669"/>
    <property type="project" value="TreeGrafter"/>
</dbReference>
<dbReference type="InterPro" id="IPR011013">
    <property type="entry name" value="Gal_mutarotase_sf_dom"/>
</dbReference>
<dbReference type="GO" id="GO:0030246">
    <property type="term" value="F:carbohydrate binding"/>
    <property type="evidence" value="ECO:0007669"/>
    <property type="project" value="InterPro"/>
</dbReference>